<reference evidence="1 2" key="1">
    <citation type="journal article" date="2019" name="Commun. Biol.">
        <title>The bagworm genome reveals a unique fibroin gene that provides high tensile strength.</title>
        <authorList>
            <person name="Kono N."/>
            <person name="Nakamura H."/>
            <person name="Ohtoshi R."/>
            <person name="Tomita M."/>
            <person name="Numata K."/>
            <person name="Arakawa K."/>
        </authorList>
    </citation>
    <scope>NUCLEOTIDE SEQUENCE [LARGE SCALE GENOMIC DNA]</scope>
</reference>
<sequence length="145" mass="16673">MHHSLAQARGRPIIVEWERRAPGGPLCSKGDIALCGNYRRIKLTSDALKLFEEIIASRLISIVSENQYLLFINLKKAFGRIPRKLVGQAIKDQNFLDYNLERRNTETCVEISAGLRETFHLQLEVRYISNLQHQASEYTKGLQYV</sequence>
<protein>
    <recommendedName>
        <fullName evidence="3">Reverse transcriptase domain-containing protein</fullName>
    </recommendedName>
</protein>
<dbReference type="Proteomes" id="UP000299102">
    <property type="component" value="Unassembled WGS sequence"/>
</dbReference>
<evidence type="ECO:0000313" key="1">
    <source>
        <dbReference type="EMBL" id="GBP41077.1"/>
    </source>
</evidence>
<dbReference type="EMBL" id="BGZK01000392">
    <property type="protein sequence ID" value="GBP41077.1"/>
    <property type="molecule type" value="Genomic_DNA"/>
</dbReference>
<organism evidence="1 2">
    <name type="scientific">Eumeta variegata</name>
    <name type="common">Bagworm moth</name>
    <name type="synonym">Eumeta japonica</name>
    <dbReference type="NCBI Taxonomy" id="151549"/>
    <lineage>
        <taxon>Eukaryota</taxon>
        <taxon>Metazoa</taxon>
        <taxon>Ecdysozoa</taxon>
        <taxon>Arthropoda</taxon>
        <taxon>Hexapoda</taxon>
        <taxon>Insecta</taxon>
        <taxon>Pterygota</taxon>
        <taxon>Neoptera</taxon>
        <taxon>Endopterygota</taxon>
        <taxon>Lepidoptera</taxon>
        <taxon>Glossata</taxon>
        <taxon>Ditrysia</taxon>
        <taxon>Tineoidea</taxon>
        <taxon>Psychidae</taxon>
        <taxon>Oiketicinae</taxon>
        <taxon>Eumeta</taxon>
    </lineage>
</organism>
<evidence type="ECO:0000313" key="2">
    <source>
        <dbReference type="Proteomes" id="UP000299102"/>
    </source>
</evidence>
<proteinExistence type="predicted"/>
<evidence type="ECO:0008006" key="3">
    <source>
        <dbReference type="Google" id="ProtNLM"/>
    </source>
</evidence>
<accession>A0A4C1VRS8</accession>
<dbReference type="OrthoDB" id="418748at2759"/>
<gene>
    <name evidence="1" type="ORF">EVAR_32899_1</name>
</gene>
<keyword evidence="2" id="KW-1185">Reference proteome</keyword>
<name>A0A4C1VRS8_EUMVA</name>
<comment type="caution">
    <text evidence="1">The sequence shown here is derived from an EMBL/GenBank/DDBJ whole genome shotgun (WGS) entry which is preliminary data.</text>
</comment>
<dbReference type="AlphaFoldDB" id="A0A4C1VRS8"/>